<protein>
    <recommendedName>
        <fullName evidence="3">N-acetyltransferase domain-containing protein</fullName>
    </recommendedName>
</protein>
<comment type="caution">
    <text evidence="1">The sequence shown here is derived from an EMBL/GenBank/DDBJ whole genome shotgun (WGS) entry which is preliminary data.</text>
</comment>
<evidence type="ECO:0000313" key="2">
    <source>
        <dbReference type="Proteomes" id="UP000664632"/>
    </source>
</evidence>
<gene>
    <name evidence="1" type="ORF">JZO69_13770</name>
</gene>
<dbReference type="Proteomes" id="UP000664632">
    <property type="component" value="Unassembled WGS sequence"/>
</dbReference>
<keyword evidence="2" id="KW-1185">Reference proteome</keyword>
<dbReference type="EMBL" id="JAFLWD010000035">
    <property type="protein sequence ID" value="MBO0441433.1"/>
    <property type="molecule type" value="Genomic_DNA"/>
</dbReference>
<dbReference type="RefSeq" id="WP_207113418.1">
    <property type="nucleotide sequence ID" value="NZ_JAFLWD010000035.1"/>
</dbReference>
<sequence>MYTLKKAEEHDFSQINNFLKILGSYGSTHFGYYEALDSYNYDLEKVFSPRVVRHILFSKDKNWFIIYLDEKVMGLLLISNPNVLLESTASVLLFAGFEKNFDKNNCEYSYLFSNLPTEITKISIRANECGENILKKNINGEFEVMIPLKNKEYYYAIFKEAGGDA</sequence>
<organism evidence="1 2">
    <name type="scientific">Candidatus Enterococcus ikei</name>
    <dbReference type="NCBI Taxonomy" id="2815326"/>
    <lineage>
        <taxon>Bacteria</taxon>
        <taxon>Bacillati</taxon>
        <taxon>Bacillota</taxon>
        <taxon>Bacilli</taxon>
        <taxon>Lactobacillales</taxon>
        <taxon>Enterococcaceae</taxon>
        <taxon>Enterococcus</taxon>
    </lineage>
</organism>
<proteinExistence type="predicted"/>
<reference evidence="1 2" key="1">
    <citation type="submission" date="2021-03" db="EMBL/GenBank/DDBJ databases">
        <title>Enterococcal diversity collection.</title>
        <authorList>
            <person name="Gilmore M.S."/>
            <person name="Schwartzman J."/>
            <person name="Van Tyne D."/>
            <person name="Martin M."/>
            <person name="Earl A.M."/>
            <person name="Manson A.L."/>
            <person name="Straub T."/>
            <person name="Salamzade R."/>
            <person name="Saavedra J."/>
            <person name="Lebreton F."/>
            <person name="Prichula J."/>
            <person name="Schaufler K."/>
            <person name="Gaca A."/>
            <person name="Sgardioli B."/>
            <person name="Wagenaar J."/>
            <person name="Strong T."/>
        </authorList>
    </citation>
    <scope>NUCLEOTIDE SEQUENCE [LARGE SCALE GENOMIC DNA]</scope>
    <source>
        <strain evidence="1 2">DIV0869a</strain>
    </source>
</reference>
<accession>A0ABS3H1M3</accession>
<evidence type="ECO:0008006" key="3">
    <source>
        <dbReference type="Google" id="ProtNLM"/>
    </source>
</evidence>
<name>A0ABS3H1M3_9ENTE</name>
<evidence type="ECO:0000313" key="1">
    <source>
        <dbReference type="EMBL" id="MBO0441433.1"/>
    </source>
</evidence>